<keyword evidence="3" id="KW-1185">Reference proteome</keyword>
<comment type="caution">
    <text evidence="2">The sequence shown here is derived from an EMBL/GenBank/DDBJ whole genome shotgun (WGS) entry which is preliminary data.</text>
</comment>
<dbReference type="SUPFAM" id="SSF54427">
    <property type="entry name" value="NTF2-like"/>
    <property type="match status" value="1"/>
</dbReference>
<feature type="compositionally biased region" description="Polar residues" evidence="1">
    <location>
        <begin position="156"/>
        <end position="166"/>
    </location>
</feature>
<protein>
    <recommendedName>
        <fullName evidence="4">NTF2-like protein</fullName>
    </recommendedName>
</protein>
<evidence type="ECO:0000313" key="3">
    <source>
        <dbReference type="Proteomes" id="UP001521785"/>
    </source>
</evidence>
<feature type="region of interest" description="Disordered" evidence="1">
    <location>
        <begin position="520"/>
        <end position="542"/>
    </location>
</feature>
<feature type="region of interest" description="Disordered" evidence="1">
    <location>
        <begin position="156"/>
        <end position="465"/>
    </location>
</feature>
<feature type="compositionally biased region" description="Polar residues" evidence="1">
    <location>
        <begin position="452"/>
        <end position="465"/>
    </location>
</feature>
<dbReference type="InterPro" id="IPR032710">
    <property type="entry name" value="NTF2-like_dom_sf"/>
</dbReference>
<feature type="compositionally biased region" description="Basic and acidic residues" evidence="1">
    <location>
        <begin position="419"/>
        <end position="450"/>
    </location>
</feature>
<accession>A0ABR3RGH6</accession>
<feature type="compositionally biased region" description="Basic and acidic residues" evidence="1">
    <location>
        <begin position="353"/>
        <end position="377"/>
    </location>
</feature>
<feature type="compositionally biased region" description="Low complexity" evidence="1">
    <location>
        <begin position="241"/>
        <end position="251"/>
    </location>
</feature>
<proteinExistence type="predicted"/>
<evidence type="ECO:0000256" key="1">
    <source>
        <dbReference type="SAM" id="MobiDB-lite"/>
    </source>
</evidence>
<evidence type="ECO:0000313" key="2">
    <source>
        <dbReference type="EMBL" id="KAL1603551.1"/>
    </source>
</evidence>
<name>A0ABR3RGH6_9PLEO</name>
<dbReference type="Proteomes" id="UP001521785">
    <property type="component" value="Unassembled WGS sequence"/>
</dbReference>
<organism evidence="2 3">
    <name type="scientific">Paraconiothyrium brasiliense</name>
    <dbReference type="NCBI Taxonomy" id="300254"/>
    <lineage>
        <taxon>Eukaryota</taxon>
        <taxon>Fungi</taxon>
        <taxon>Dikarya</taxon>
        <taxon>Ascomycota</taxon>
        <taxon>Pezizomycotina</taxon>
        <taxon>Dothideomycetes</taxon>
        <taxon>Pleosporomycetidae</taxon>
        <taxon>Pleosporales</taxon>
        <taxon>Massarineae</taxon>
        <taxon>Didymosphaeriaceae</taxon>
        <taxon>Paraconiothyrium</taxon>
    </lineage>
</organism>
<sequence length="542" mass="59875">MSLSATYKAFLASPSSGALADNASLHYITTLTTINNAPAIIKHFTMQEKLLKQKEHKVLNAIESSNGGLCVDLQVTIEFVQGGGAYLPGLDDNFVSDRTVTFPMVHIVSFEAGKITQIRKYWDQGSLLKQIDVIGARARNWPIRDGKDQIRLIASSAASTPQSESAEPSRGRGHDEVSVRQRPARTATNNAMNDPHASLSLFENRQPEEEGEYESHPIASRAQSAKPPARNLGELFVGEDPGTPTPNNGPGIPVKAGGGKNFKPNRLFDEDDEPAPTPMGIKTSSKKYDHFEFGDGENEDTPKVRESARPINKKHQSQWDFEDFVTPEKTKPKVLSQNQRSIGWSDDEPDEQSPVHREVVHKPRRDADTHFEFKDDGTPDANRQKPKARPHNNNKGGLYSDHIMGGDLGNDFDTPTTKGDNKDPLKDTHHINNDIRKKDFGAHWEMKDDSPGGSNIPESKLTQNQQKVLKTMDANWSNYEPSPQQQKIKIAGNGMGGRSTASQWNLFDDDDEAAKKENAGIKSMGNGMGGRKGASSNFNWDF</sequence>
<gene>
    <name evidence="2" type="ORF">SLS60_005139</name>
</gene>
<reference evidence="2 3" key="1">
    <citation type="submission" date="2024-02" db="EMBL/GenBank/DDBJ databases">
        <title>De novo assembly and annotation of 12 fungi associated with fruit tree decline syndrome in Ontario, Canada.</title>
        <authorList>
            <person name="Sulman M."/>
            <person name="Ellouze W."/>
            <person name="Ilyukhin E."/>
        </authorList>
    </citation>
    <scope>NUCLEOTIDE SEQUENCE [LARGE SCALE GENOMIC DNA]</scope>
    <source>
        <strain evidence="2 3">M42-189</strain>
    </source>
</reference>
<dbReference type="EMBL" id="JAKJXO020000006">
    <property type="protein sequence ID" value="KAL1603551.1"/>
    <property type="molecule type" value="Genomic_DNA"/>
</dbReference>
<dbReference type="Gene3D" id="3.10.450.50">
    <property type="match status" value="1"/>
</dbReference>
<evidence type="ECO:0008006" key="4">
    <source>
        <dbReference type="Google" id="ProtNLM"/>
    </source>
</evidence>
<feature type="compositionally biased region" description="Basic and acidic residues" evidence="1">
    <location>
        <begin position="167"/>
        <end position="179"/>
    </location>
</feature>